<dbReference type="InterPro" id="IPR052050">
    <property type="entry name" value="SecEffector_AnkRepeat"/>
</dbReference>
<dbReference type="Pfam" id="PF13637">
    <property type="entry name" value="Ank_4"/>
    <property type="match status" value="2"/>
</dbReference>
<gene>
    <name evidence="2" type="primary">Aste57867_9998</name>
    <name evidence="1" type="ORF">As57867_009959</name>
    <name evidence="2" type="ORF">ASTE57867_9998</name>
</gene>
<evidence type="ECO:0000313" key="3">
    <source>
        <dbReference type="Proteomes" id="UP000332933"/>
    </source>
</evidence>
<keyword evidence="3" id="KW-1185">Reference proteome</keyword>
<dbReference type="EMBL" id="VJMH01005176">
    <property type="protein sequence ID" value="KAF0699456.1"/>
    <property type="molecule type" value="Genomic_DNA"/>
</dbReference>
<dbReference type="OrthoDB" id="64675at2759"/>
<proteinExistence type="predicted"/>
<dbReference type="EMBL" id="CAADRA010005197">
    <property type="protein sequence ID" value="VFT86876.1"/>
    <property type="molecule type" value="Genomic_DNA"/>
</dbReference>
<dbReference type="InterPro" id="IPR036770">
    <property type="entry name" value="Ankyrin_rpt-contain_sf"/>
</dbReference>
<accession>A0A485KPW1</accession>
<protein>
    <submittedName>
        <fullName evidence="2">Aste57867_9998 protein</fullName>
    </submittedName>
</protein>
<dbReference type="SUPFAM" id="SSF48403">
    <property type="entry name" value="Ankyrin repeat"/>
    <property type="match status" value="2"/>
</dbReference>
<reference evidence="2 3" key="1">
    <citation type="submission" date="2019-03" db="EMBL/GenBank/DDBJ databases">
        <authorList>
            <person name="Gaulin E."/>
            <person name="Dumas B."/>
        </authorList>
    </citation>
    <scope>NUCLEOTIDE SEQUENCE [LARGE SCALE GENOMIC DNA]</scope>
    <source>
        <strain evidence="2">CBS 568.67</strain>
    </source>
</reference>
<dbReference type="Pfam" id="PF12796">
    <property type="entry name" value="Ank_2"/>
    <property type="match status" value="1"/>
</dbReference>
<reference evidence="1" key="2">
    <citation type="submission" date="2019-06" db="EMBL/GenBank/DDBJ databases">
        <title>Genomics analysis of Aphanomyces spp. identifies a new class of oomycete effector associated with host adaptation.</title>
        <authorList>
            <person name="Gaulin E."/>
        </authorList>
    </citation>
    <scope>NUCLEOTIDE SEQUENCE</scope>
    <source>
        <strain evidence="1">CBS 578.67</strain>
    </source>
</reference>
<sequence length="692" mass="77348">MSSFKKRTLAHEPWEAQKRVTKPCYDLPGFANLGFTPASPPNFVNPERHPLFAKLHRIVAPMYTSSGDARLRQLLNTANDANMRRFLLAHAIYYGHYSIVESFLKLNPVHAIAPLDWAAAYGRRNMFTHILRVAPHLQATTKAMDYAAANGHIDMVRFLNDAGYAGTTDAMDVAAGHGHLQVVTFLHTHRQEGCTTQAMNNAAANGHLEMLEYLHRERLEGATLVALHRAKSNGFMACVDWLERTLGLDASIPLPPPTTSQSDETVVTSLPIERLPQVECPEANDVDGDDDDCVVIPSRRDEFIEKAIAIIRCITLKRKKPLRAQEPYAQDRAMERMHMVLAPIYKKYGWSKLRPICQAIQELHLKRLVLYHAIKYGYKDAVQTILKQRLVPNAQPLDWAAAFGKIDMFLFIDGVGTETHRTDHTLDCAARNGHLDMVKLLHTRGYSCTHVAMDQAAAKARLDIVKYLHDHRSEGCTTHAMDAAAAAGRLEVVQFLHAKREEGCTTEAMDNAARRGHLHVLKFLHDHRSEGTTAQAMELAATKGHSNVVRWLHEVQGERIPPGSWSDSTEIGKYYVNHKRCTCNADVMDKAAAEGNIHFVRALHRRRKKCTVAAIDMAATNGHLAVVKFLHEKKKECTTAAMDGAIANGHLEVVKFLHAMRTEGFSKTALYDAIENGHTDVVQWIAMNGKPN</sequence>
<evidence type="ECO:0000313" key="1">
    <source>
        <dbReference type="EMBL" id="KAF0699456.1"/>
    </source>
</evidence>
<dbReference type="Gene3D" id="1.25.40.20">
    <property type="entry name" value="Ankyrin repeat-containing domain"/>
    <property type="match status" value="5"/>
</dbReference>
<dbReference type="SMART" id="SM00248">
    <property type="entry name" value="ANK"/>
    <property type="match status" value="7"/>
</dbReference>
<dbReference type="AlphaFoldDB" id="A0A485KPW1"/>
<evidence type="ECO:0000313" key="2">
    <source>
        <dbReference type="EMBL" id="VFT86876.1"/>
    </source>
</evidence>
<dbReference type="Proteomes" id="UP000332933">
    <property type="component" value="Unassembled WGS sequence"/>
</dbReference>
<dbReference type="InterPro" id="IPR002110">
    <property type="entry name" value="Ankyrin_rpt"/>
</dbReference>
<dbReference type="PANTHER" id="PTHR46586:SF3">
    <property type="entry name" value="ANKYRIN REPEAT-CONTAINING PROTEIN"/>
    <property type="match status" value="1"/>
</dbReference>
<dbReference type="PANTHER" id="PTHR46586">
    <property type="entry name" value="ANKYRIN REPEAT-CONTAINING PROTEIN"/>
    <property type="match status" value="1"/>
</dbReference>
<organism evidence="2 3">
    <name type="scientific">Aphanomyces stellatus</name>
    <dbReference type="NCBI Taxonomy" id="120398"/>
    <lineage>
        <taxon>Eukaryota</taxon>
        <taxon>Sar</taxon>
        <taxon>Stramenopiles</taxon>
        <taxon>Oomycota</taxon>
        <taxon>Saprolegniomycetes</taxon>
        <taxon>Saprolegniales</taxon>
        <taxon>Verrucalvaceae</taxon>
        <taxon>Aphanomyces</taxon>
    </lineage>
</organism>
<name>A0A485KPW1_9STRA</name>